<feature type="transmembrane region" description="Helical" evidence="4">
    <location>
        <begin position="383"/>
        <end position="406"/>
    </location>
</feature>
<feature type="transmembrane region" description="Helical" evidence="4">
    <location>
        <begin position="12"/>
        <end position="35"/>
    </location>
</feature>
<keyword evidence="8" id="KW-1185">Reference proteome</keyword>
<feature type="transmembrane region" description="Helical" evidence="4">
    <location>
        <begin position="418"/>
        <end position="435"/>
    </location>
</feature>
<keyword evidence="3" id="KW-0808">Transferase</keyword>
<evidence type="ECO:0000259" key="6">
    <source>
        <dbReference type="Pfam" id="PF13632"/>
    </source>
</evidence>
<dbReference type="SUPFAM" id="SSF53448">
    <property type="entry name" value="Nucleotide-diphospho-sugar transferases"/>
    <property type="match status" value="1"/>
</dbReference>
<dbReference type="RefSeq" id="WP_202082156.1">
    <property type="nucleotide sequence ID" value="NZ_JAERTZ010000004.1"/>
</dbReference>
<evidence type="ECO:0000256" key="3">
    <source>
        <dbReference type="ARBA" id="ARBA00022679"/>
    </source>
</evidence>
<feature type="domain" description="Glycosyltransferase 2-like" evidence="6">
    <location>
        <begin position="164"/>
        <end position="395"/>
    </location>
</feature>
<dbReference type="Gene3D" id="3.90.550.10">
    <property type="entry name" value="Spore Coat Polysaccharide Biosynthesis Protein SpsA, Chain A"/>
    <property type="match status" value="1"/>
</dbReference>
<evidence type="ECO:0000313" key="8">
    <source>
        <dbReference type="Proteomes" id="UP000638570"/>
    </source>
</evidence>
<evidence type="ECO:0000256" key="2">
    <source>
        <dbReference type="ARBA" id="ARBA00022676"/>
    </source>
</evidence>
<organism evidence="7 8">
    <name type="scientific">Zobellella iuensis</name>
    <dbReference type="NCBI Taxonomy" id="2803811"/>
    <lineage>
        <taxon>Bacteria</taxon>
        <taxon>Pseudomonadati</taxon>
        <taxon>Pseudomonadota</taxon>
        <taxon>Gammaproteobacteria</taxon>
        <taxon>Aeromonadales</taxon>
        <taxon>Aeromonadaceae</taxon>
        <taxon>Zobellella</taxon>
    </lineage>
</organism>
<evidence type="ECO:0000256" key="1">
    <source>
        <dbReference type="ARBA" id="ARBA00006739"/>
    </source>
</evidence>
<proteinExistence type="inferred from homology"/>
<keyword evidence="2" id="KW-0328">Glycosyltransferase</keyword>
<evidence type="ECO:0000259" key="5">
    <source>
        <dbReference type="Pfam" id="PF00535"/>
    </source>
</evidence>
<dbReference type="InterPro" id="IPR001173">
    <property type="entry name" value="Glyco_trans_2-like"/>
</dbReference>
<feature type="domain" description="Glycosyltransferase 2-like" evidence="5">
    <location>
        <begin position="60"/>
        <end position="114"/>
    </location>
</feature>
<dbReference type="CDD" id="cd06423">
    <property type="entry name" value="CESA_like"/>
    <property type="match status" value="1"/>
</dbReference>
<comment type="similarity">
    <text evidence="1">Belongs to the glycosyltransferase 2 family.</text>
</comment>
<dbReference type="Pfam" id="PF13632">
    <property type="entry name" value="Glyco_trans_2_3"/>
    <property type="match status" value="1"/>
</dbReference>
<comment type="caution">
    <text evidence="7">The sequence shown here is derived from an EMBL/GenBank/DDBJ whole genome shotgun (WGS) entry which is preliminary data.</text>
</comment>
<protein>
    <submittedName>
        <fullName evidence="7">Glycosyltransferase family 2 protein</fullName>
    </submittedName>
</protein>
<evidence type="ECO:0000313" key="7">
    <source>
        <dbReference type="EMBL" id="MBL1376196.1"/>
    </source>
</evidence>
<keyword evidence="4" id="KW-0472">Membrane</keyword>
<feature type="transmembrane region" description="Helical" evidence="4">
    <location>
        <begin position="356"/>
        <end position="377"/>
    </location>
</feature>
<gene>
    <name evidence="7" type="ORF">JKV55_02465</name>
</gene>
<dbReference type="PANTHER" id="PTHR43630">
    <property type="entry name" value="POLY-BETA-1,6-N-ACETYL-D-GLUCOSAMINE SYNTHASE"/>
    <property type="match status" value="1"/>
</dbReference>
<dbReference type="Proteomes" id="UP000638570">
    <property type="component" value="Unassembled WGS sequence"/>
</dbReference>
<dbReference type="PANTHER" id="PTHR43630:SF1">
    <property type="entry name" value="POLY-BETA-1,6-N-ACETYL-D-GLUCOSAMINE SYNTHASE"/>
    <property type="match status" value="1"/>
</dbReference>
<keyword evidence="4" id="KW-0812">Transmembrane</keyword>
<sequence length="467" mass="53628">MNGFWEFWLPLLFIGYFILLNLGYLILNLVSLVNLRQYMQYRSELGETPTWLGVEPPITLILPAFNEERIITTSVMSVLQLQYGEFEVMVVNDGSTDRTLACLQQDFQLEPQPQPVRLQLPCKPITGIYRSRRFPNLVVLDKANGGKADAINAAINAARHGLFCVMDGDSILQRDSLLRIVQPFIEDERVIAAGGTVRIANGSEIRGGFMVKAGLPRSWLARFQVVEYLRAFLFGRLGWSPMNALLIISGAFGLFNRQRVIDVGGFRVDTVGEDMELVVRLHHYHRQHRMPYRIVYVPDPLCWTEAPEDIGTLGRQRSRWQRGLSESLFSHWRLPFSRTGGAPGWLAWPFMFLFEWLGPLIELMGYLLLMVGFLFGLVSAEALLAFAVVAIGLGMLLSVNGLLLEAMSFRVYPRRRDMLWLFLVALLENFGYRQLNTLWRLRGMLQWLTRRKKHWGRMKRSGSWLQK</sequence>
<evidence type="ECO:0000256" key="4">
    <source>
        <dbReference type="SAM" id="Phobius"/>
    </source>
</evidence>
<reference evidence="8" key="1">
    <citation type="submission" date="2021-01" db="EMBL/GenBank/DDBJ databases">
        <title>Genome public.</title>
        <authorList>
            <person name="Liu C."/>
            <person name="Sun Q."/>
        </authorList>
    </citation>
    <scope>NUCLEOTIDE SEQUENCE [LARGE SCALE GENOMIC DNA]</scope>
    <source>
        <strain evidence="8">CGMCC 1.18722</strain>
    </source>
</reference>
<accession>A0ABS1QMW2</accession>
<dbReference type="InterPro" id="IPR029044">
    <property type="entry name" value="Nucleotide-diphossugar_trans"/>
</dbReference>
<name>A0ABS1QMW2_9GAMM</name>
<dbReference type="EMBL" id="JAERTZ010000004">
    <property type="protein sequence ID" value="MBL1376196.1"/>
    <property type="molecule type" value="Genomic_DNA"/>
</dbReference>
<keyword evidence="4" id="KW-1133">Transmembrane helix</keyword>
<dbReference type="Pfam" id="PF00535">
    <property type="entry name" value="Glycos_transf_2"/>
    <property type="match status" value="1"/>
</dbReference>